<dbReference type="Proteomes" id="UP000422764">
    <property type="component" value="Chromosome"/>
</dbReference>
<evidence type="ECO:0000313" key="2">
    <source>
        <dbReference type="EMBL" id="QGU96110.1"/>
    </source>
</evidence>
<sequence length="112" mass="12617">MGEKCKMYYEDIASKKKNALYMLLGAVYSILILAMLIKPVQGVNFYLGEIIGVLIIVGIYFILPITLINFIQAVKVLDKEISKGFKLIEEITLLIIIVSLVIMAFLLCIIIF</sequence>
<keyword evidence="1" id="KW-0472">Membrane</keyword>
<evidence type="ECO:0000313" key="3">
    <source>
        <dbReference type="Proteomes" id="UP000422764"/>
    </source>
</evidence>
<feature type="transmembrane region" description="Helical" evidence="1">
    <location>
        <begin position="20"/>
        <end position="38"/>
    </location>
</feature>
<name>A0A6I6EV13_9CLOT</name>
<keyword evidence="1" id="KW-1133">Transmembrane helix</keyword>
<protein>
    <submittedName>
        <fullName evidence="2">Uncharacterized protein</fullName>
    </submittedName>
</protein>
<accession>A0A6I6EV13</accession>
<dbReference type="AlphaFoldDB" id="A0A6I6EV13"/>
<keyword evidence="1" id="KW-0812">Transmembrane</keyword>
<dbReference type="EMBL" id="CP046522">
    <property type="protein sequence ID" value="QGU96110.1"/>
    <property type="molecule type" value="Genomic_DNA"/>
</dbReference>
<gene>
    <name evidence="2" type="ORF">GOM49_14320</name>
</gene>
<organism evidence="2 3">
    <name type="scientific">Clostridium bovifaecis</name>
    <dbReference type="NCBI Taxonomy" id="2184719"/>
    <lineage>
        <taxon>Bacteria</taxon>
        <taxon>Bacillati</taxon>
        <taxon>Bacillota</taxon>
        <taxon>Clostridia</taxon>
        <taxon>Eubacteriales</taxon>
        <taxon>Clostridiaceae</taxon>
        <taxon>Clostridium</taxon>
    </lineage>
</organism>
<proteinExistence type="predicted"/>
<reference evidence="2 3" key="1">
    <citation type="submission" date="2019-12" db="EMBL/GenBank/DDBJ databases">
        <title>Genome sequenceing of Clostridium bovifaecis.</title>
        <authorList>
            <person name="Yao Y."/>
        </authorList>
    </citation>
    <scope>NUCLEOTIDE SEQUENCE [LARGE SCALE GENOMIC DNA]</scope>
    <source>
        <strain evidence="2 3">BXX</strain>
    </source>
</reference>
<feature type="transmembrane region" description="Helical" evidence="1">
    <location>
        <begin position="50"/>
        <end position="71"/>
    </location>
</feature>
<feature type="transmembrane region" description="Helical" evidence="1">
    <location>
        <begin position="91"/>
        <end position="111"/>
    </location>
</feature>
<evidence type="ECO:0000256" key="1">
    <source>
        <dbReference type="SAM" id="Phobius"/>
    </source>
</evidence>
<keyword evidence="3" id="KW-1185">Reference proteome</keyword>